<dbReference type="InterPro" id="IPR011124">
    <property type="entry name" value="Znf_CW"/>
</dbReference>
<dbReference type="Pfam" id="PF07496">
    <property type="entry name" value="zf-CW"/>
    <property type="match status" value="1"/>
</dbReference>
<keyword evidence="9" id="KW-0175">Coiled coil</keyword>
<keyword evidence="3" id="KW-0540">Nuclease</keyword>
<dbReference type="GO" id="GO:0008270">
    <property type="term" value="F:zinc ion binding"/>
    <property type="evidence" value="ECO:0007669"/>
    <property type="project" value="UniProtKB-KW"/>
</dbReference>
<dbReference type="GO" id="GO:0031047">
    <property type="term" value="P:regulatory ncRNA-mediated gene silencing"/>
    <property type="evidence" value="ECO:0007669"/>
    <property type="project" value="UniProtKB-KW"/>
</dbReference>
<feature type="domain" description="CW-type" evidence="14">
    <location>
        <begin position="549"/>
        <end position="599"/>
    </location>
</feature>
<dbReference type="EMBL" id="MVGT01004289">
    <property type="protein sequence ID" value="OVA00682.1"/>
    <property type="molecule type" value="Genomic_DNA"/>
</dbReference>
<dbReference type="GO" id="GO:0031349">
    <property type="term" value="P:positive regulation of defense response"/>
    <property type="evidence" value="ECO:0007669"/>
    <property type="project" value="UniProtKB-ARBA"/>
</dbReference>
<gene>
    <name evidence="15" type="ORF">BVC80_9085g98</name>
</gene>
<evidence type="ECO:0000256" key="5">
    <source>
        <dbReference type="ARBA" id="ARBA00022759"/>
    </source>
</evidence>
<comment type="similarity">
    <text evidence="2">Belongs to the MORC ATPase protein family.</text>
</comment>
<dbReference type="Gene3D" id="3.30.565.10">
    <property type="entry name" value="Histidine kinase-like ATPase, C-terminal domain"/>
    <property type="match status" value="1"/>
</dbReference>
<keyword evidence="6" id="KW-0227">DNA damage</keyword>
<dbReference type="Pfam" id="PF17942">
    <property type="entry name" value="Morc6_S5"/>
    <property type="match status" value="1"/>
</dbReference>
<accession>A0A200PR51</accession>
<evidence type="ECO:0000256" key="12">
    <source>
        <dbReference type="ARBA" id="ARBA00023242"/>
    </source>
</evidence>
<evidence type="ECO:0000313" key="16">
    <source>
        <dbReference type="Proteomes" id="UP000195402"/>
    </source>
</evidence>
<dbReference type="GO" id="GO:0004519">
    <property type="term" value="F:endonuclease activity"/>
    <property type="evidence" value="ECO:0007669"/>
    <property type="project" value="UniProtKB-KW"/>
</dbReference>
<dbReference type="AlphaFoldDB" id="A0A200PR51"/>
<evidence type="ECO:0000256" key="3">
    <source>
        <dbReference type="ARBA" id="ARBA00022722"/>
    </source>
</evidence>
<sequence>MYSLNGLPRFYLCPAYENGHQQEEWGRFIDFLQKNDRVAEVHLGVGECYILPPSPDVGRNFGDAVVVYKARGVPDDLKNVRCGANQSLMVPKKLRSPENSVKPGICEPLKPPMLASNAFMNNRTVAPKLEGIGESLDTNVSGRDTKSHVAKDTSDHRGWESIEGAHCRSQPMSMKQDNGVKKIFARSVPSLLKTLGQAHSGWIFVVDDGHGMSHHEIMVMLSLGHERPDVDDRDRIGRYGIGFKTGTMKLGRDVIVLTQTAGSRSIAFLSQSFNEHKDNLEIPIVSYTRHGSIMEVDTSIQSESSADYHLKAIKEFSPFNEFFIGEKLGLFGENGKGTQIYIWNLDKWGSDFSLEWRKSNGRKSSSNEDDILIRSGRIRSRSGQISQKVPLDYSLRSYLEVIFLDPRMKIYVQGSLVKSRPLAKSLNKTKNINGEIMGKPVQLTLGRCQQEWERLNCGIFLYWHGRLIEAYKRVGGMVHNADVGRGVIGVVDVTDVMSDGNDVFVHNTKQGFLDSEAYAMLEKWLGDRSDEYWDEHFDTLLLKNCNALYKPDHEWVQCDRCRKWRILSSGFDSSTLPEQWFCCLPPYNGTCATPEEEVEPGVVTLGAKRSRCDPKEKLTVAVEKVHSKHLVKSAADISDESSQTFEEDNIKLKRLRKGPPRNSRYPCFYMMALPKKAQKGDPARI</sequence>
<dbReference type="InterPro" id="IPR045261">
    <property type="entry name" value="MORC_ATPase"/>
</dbReference>
<organism evidence="15 16">
    <name type="scientific">Macleaya cordata</name>
    <name type="common">Five-seeded plume-poppy</name>
    <name type="synonym">Bocconia cordata</name>
    <dbReference type="NCBI Taxonomy" id="56857"/>
    <lineage>
        <taxon>Eukaryota</taxon>
        <taxon>Viridiplantae</taxon>
        <taxon>Streptophyta</taxon>
        <taxon>Embryophyta</taxon>
        <taxon>Tracheophyta</taxon>
        <taxon>Spermatophyta</taxon>
        <taxon>Magnoliopsida</taxon>
        <taxon>Ranunculales</taxon>
        <taxon>Papaveraceae</taxon>
        <taxon>Papaveroideae</taxon>
        <taxon>Macleaya</taxon>
    </lineage>
</organism>
<feature type="region of interest" description="Disordered" evidence="13">
    <location>
        <begin position="136"/>
        <end position="156"/>
    </location>
</feature>
<dbReference type="SUPFAM" id="SSF55874">
    <property type="entry name" value="ATPase domain of HSP90 chaperone/DNA topoisomerase II/histidine kinase"/>
    <property type="match status" value="1"/>
</dbReference>
<keyword evidence="12" id="KW-0539">Nucleus</keyword>
<dbReference type="PROSITE" id="PS51050">
    <property type="entry name" value="ZF_CW"/>
    <property type="match status" value="1"/>
</dbReference>
<evidence type="ECO:0000256" key="10">
    <source>
        <dbReference type="ARBA" id="ARBA00023158"/>
    </source>
</evidence>
<name>A0A200PR51_MACCD</name>
<protein>
    <submittedName>
        <fullName evidence="15">Zinc finger protein</fullName>
    </submittedName>
</protein>
<evidence type="ECO:0000256" key="11">
    <source>
        <dbReference type="ARBA" id="ARBA00023204"/>
    </source>
</evidence>
<dbReference type="PANTHER" id="PTHR23336:SF11">
    <property type="entry name" value="OS06G0622000 PROTEIN"/>
    <property type="match status" value="1"/>
</dbReference>
<keyword evidence="5" id="KW-0255">Endonuclease</keyword>
<evidence type="ECO:0000256" key="4">
    <source>
        <dbReference type="ARBA" id="ARBA00022723"/>
    </source>
</evidence>
<dbReference type="Proteomes" id="UP000195402">
    <property type="component" value="Unassembled WGS sequence"/>
</dbReference>
<dbReference type="Gene3D" id="3.30.40.100">
    <property type="match status" value="1"/>
</dbReference>
<evidence type="ECO:0000256" key="8">
    <source>
        <dbReference type="ARBA" id="ARBA00022833"/>
    </source>
</evidence>
<evidence type="ECO:0000256" key="13">
    <source>
        <dbReference type="SAM" id="MobiDB-lite"/>
    </source>
</evidence>
<proteinExistence type="inferred from homology"/>
<dbReference type="InterPro" id="IPR041006">
    <property type="entry name" value="Morc_S5"/>
</dbReference>
<comment type="caution">
    <text evidence="15">The sequence shown here is derived from an EMBL/GenBank/DDBJ whole genome shotgun (WGS) entry which is preliminary data.</text>
</comment>
<dbReference type="InterPro" id="IPR036890">
    <property type="entry name" value="HATPase_C_sf"/>
</dbReference>
<keyword evidence="5" id="KW-0378">Hydrolase</keyword>
<evidence type="ECO:0000256" key="1">
    <source>
        <dbReference type="ARBA" id="ARBA00004123"/>
    </source>
</evidence>
<evidence type="ECO:0000259" key="14">
    <source>
        <dbReference type="PROSITE" id="PS51050"/>
    </source>
</evidence>
<evidence type="ECO:0000256" key="6">
    <source>
        <dbReference type="ARBA" id="ARBA00022763"/>
    </source>
</evidence>
<dbReference type="GO" id="GO:0005634">
    <property type="term" value="C:nucleus"/>
    <property type="evidence" value="ECO:0007669"/>
    <property type="project" value="UniProtKB-SubCell"/>
</dbReference>
<evidence type="ECO:0000256" key="7">
    <source>
        <dbReference type="ARBA" id="ARBA00022771"/>
    </source>
</evidence>
<keyword evidence="7" id="KW-0863">Zinc-finger</keyword>
<keyword evidence="8" id="KW-0862">Zinc</keyword>
<feature type="compositionally biased region" description="Basic and acidic residues" evidence="13">
    <location>
        <begin position="143"/>
        <end position="156"/>
    </location>
</feature>
<dbReference type="InParanoid" id="A0A200PR51"/>
<dbReference type="GO" id="GO:0006281">
    <property type="term" value="P:DNA repair"/>
    <property type="evidence" value="ECO:0007669"/>
    <property type="project" value="UniProtKB-KW"/>
</dbReference>
<keyword evidence="16" id="KW-1185">Reference proteome</keyword>
<evidence type="ECO:0000256" key="2">
    <source>
        <dbReference type="ARBA" id="ARBA00007845"/>
    </source>
</evidence>
<keyword evidence="10" id="KW-0943">RNA-mediated gene silencing</keyword>
<dbReference type="Pfam" id="PF13589">
    <property type="entry name" value="HATPase_c_3"/>
    <property type="match status" value="1"/>
</dbReference>
<keyword evidence="4" id="KW-0479">Metal-binding</keyword>
<evidence type="ECO:0000256" key="9">
    <source>
        <dbReference type="ARBA" id="ARBA00023054"/>
    </source>
</evidence>
<evidence type="ECO:0000313" key="15">
    <source>
        <dbReference type="EMBL" id="OVA00682.1"/>
    </source>
</evidence>
<comment type="subcellular location">
    <subcellularLocation>
        <location evidence="1">Nucleus</location>
    </subcellularLocation>
</comment>
<reference evidence="15 16" key="1">
    <citation type="journal article" date="2017" name="Mol. Plant">
        <title>The Genome of Medicinal Plant Macleaya cordata Provides New Insights into Benzylisoquinoline Alkaloids Metabolism.</title>
        <authorList>
            <person name="Liu X."/>
            <person name="Liu Y."/>
            <person name="Huang P."/>
            <person name="Ma Y."/>
            <person name="Qing Z."/>
            <person name="Tang Q."/>
            <person name="Cao H."/>
            <person name="Cheng P."/>
            <person name="Zheng Y."/>
            <person name="Yuan Z."/>
            <person name="Zhou Y."/>
            <person name="Liu J."/>
            <person name="Tang Z."/>
            <person name="Zhuo Y."/>
            <person name="Zhang Y."/>
            <person name="Yu L."/>
            <person name="Huang J."/>
            <person name="Yang P."/>
            <person name="Peng Q."/>
            <person name="Zhang J."/>
            <person name="Jiang W."/>
            <person name="Zhang Z."/>
            <person name="Lin K."/>
            <person name="Ro D.K."/>
            <person name="Chen X."/>
            <person name="Xiong X."/>
            <person name="Shang Y."/>
            <person name="Huang S."/>
            <person name="Zeng J."/>
        </authorList>
    </citation>
    <scope>NUCLEOTIDE SEQUENCE [LARGE SCALE GENOMIC DNA]</scope>
    <source>
        <strain evidence="16">cv. BLH2017</strain>
        <tissue evidence="15">Root</tissue>
    </source>
</reference>
<keyword evidence="11" id="KW-0234">DNA repair</keyword>
<dbReference type="OrthoDB" id="757982at2759"/>
<dbReference type="GO" id="GO:0016887">
    <property type="term" value="F:ATP hydrolysis activity"/>
    <property type="evidence" value="ECO:0007669"/>
    <property type="project" value="InterPro"/>
</dbReference>
<dbReference type="PANTHER" id="PTHR23336">
    <property type="entry name" value="ZINC FINGER CW-TYPE COILED-COIL DOMAIN PROTEIN 3"/>
    <property type="match status" value="1"/>
</dbReference>